<feature type="signal peptide" evidence="8">
    <location>
        <begin position="1"/>
        <end position="20"/>
    </location>
</feature>
<dbReference type="STRING" id="50718.SU60_15345"/>
<dbReference type="PANTHER" id="PTHR36699:SF1">
    <property type="entry name" value="L,D-TRANSPEPTIDASE YAFK-RELATED"/>
    <property type="match status" value="1"/>
</dbReference>
<keyword evidence="3" id="KW-0808">Transferase</keyword>
<keyword evidence="5 7" id="KW-0573">Peptidoglycan synthesis</keyword>
<dbReference type="Pfam" id="PF03734">
    <property type="entry name" value="YkuD"/>
    <property type="match status" value="1"/>
</dbReference>
<dbReference type="PANTHER" id="PTHR36699">
    <property type="entry name" value="LD-TRANSPEPTIDASE"/>
    <property type="match status" value="1"/>
</dbReference>
<protein>
    <submittedName>
        <fullName evidence="10">ErfK/YbiS/YcfS/YnhG family protein</fullName>
    </submittedName>
</protein>
<feature type="active site" description="Nucleophile" evidence="7">
    <location>
        <position position="135"/>
    </location>
</feature>
<dbReference type="CDD" id="cd16913">
    <property type="entry name" value="YkuD_like"/>
    <property type="match status" value="1"/>
</dbReference>
<evidence type="ECO:0000256" key="1">
    <source>
        <dbReference type="ARBA" id="ARBA00004752"/>
    </source>
</evidence>
<organism evidence="10 11">
    <name type="scientific">Vibrio mytili</name>
    <dbReference type="NCBI Taxonomy" id="50718"/>
    <lineage>
        <taxon>Bacteria</taxon>
        <taxon>Pseudomonadati</taxon>
        <taxon>Pseudomonadota</taxon>
        <taxon>Gammaproteobacteria</taxon>
        <taxon>Vibrionales</taxon>
        <taxon>Vibrionaceae</taxon>
        <taxon>Vibrio</taxon>
    </lineage>
</organism>
<comment type="caution">
    <text evidence="10">The sequence shown here is derived from an EMBL/GenBank/DDBJ whole genome shotgun (WGS) entry which is preliminary data.</text>
</comment>
<reference evidence="10 11" key="1">
    <citation type="submission" date="2015-01" db="EMBL/GenBank/DDBJ databases">
        <title>Draft genome of Vibrio mytili type strain CAIM 528.</title>
        <authorList>
            <person name="Gonzalez-Castillo A."/>
            <person name="Gomez-Gil B."/>
            <person name="Enciso-Ibarra J."/>
        </authorList>
    </citation>
    <scope>NUCLEOTIDE SEQUENCE [LARGE SCALE GENOMIC DNA]</scope>
    <source>
        <strain evidence="10 11">CAIM 528</strain>
    </source>
</reference>
<proteinExistence type="inferred from homology"/>
<dbReference type="SUPFAM" id="SSF141523">
    <property type="entry name" value="L,D-transpeptidase catalytic domain-like"/>
    <property type="match status" value="1"/>
</dbReference>
<evidence type="ECO:0000256" key="3">
    <source>
        <dbReference type="ARBA" id="ARBA00022679"/>
    </source>
</evidence>
<evidence type="ECO:0000256" key="2">
    <source>
        <dbReference type="ARBA" id="ARBA00005992"/>
    </source>
</evidence>
<keyword evidence="8" id="KW-0732">Signal</keyword>
<dbReference type="GO" id="GO:0009252">
    <property type="term" value="P:peptidoglycan biosynthetic process"/>
    <property type="evidence" value="ECO:0007669"/>
    <property type="project" value="UniProtKB-UniPathway"/>
</dbReference>
<dbReference type="GO" id="GO:0071555">
    <property type="term" value="P:cell wall organization"/>
    <property type="evidence" value="ECO:0007669"/>
    <property type="project" value="UniProtKB-UniRule"/>
</dbReference>
<accession>A0A0C3E6L1</accession>
<dbReference type="Gene3D" id="2.40.440.10">
    <property type="entry name" value="L,D-transpeptidase catalytic domain-like"/>
    <property type="match status" value="1"/>
</dbReference>
<dbReference type="GO" id="GO:0004180">
    <property type="term" value="F:carboxypeptidase activity"/>
    <property type="evidence" value="ECO:0007669"/>
    <property type="project" value="UniProtKB-ARBA"/>
</dbReference>
<evidence type="ECO:0000256" key="4">
    <source>
        <dbReference type="ARBA" id="ARBA00022960"/>
    </source>
</evidence>
<keyword evidence="11" id="KW-1185">Reference proteome</keyword>
<evidence type="ECO:0000256" key="8">
    <source>
        <dbReference type="SAM" id="SignalP"/>
    </source>
</evidence>
<dbReference type="InterPro" id="IPR038063">
    <property type="entry name" value="Transpep_catalytic_dom"/>
</dbReference>
<dbReference type="EMBL" id="JXOK01000061">
    <property type="protein sequence ID" value="KIN10038.1"/>
    <property type="molecule type" value="Genomic_DNA"/>
</dbReference>
<dbReference type="InterPro" id="IPR005490">
    <property type="entry name" value="LD_TPept_cat_dom"/>
</dbReference>
<evidence type="ECO:0000313" key="10">
    <source>
        <dbReference type="EMBL" id="KIN10038.1"/>
    </source>
</evidence>
<feature type="active site" description="Proton donor/acceptor" evidence="7">
    <location>
        <position position="113"/>
    </location>
</feature>
<dbReference type="AlphaFoldDB" id="A0A0C3E6L1"/>
<keyword evidence="4 7" id="KW-0133">Cell shape</keyword>
<keyword evidence="6 7" id="KW-0961">Cell wall biogenesis/degradation</keyword>
<sequence length="160" mass="18031">MSVKWCSLLLCCAFVSGAHAAVDLVKVDKSKRRMYLMDNGVTIKEYRIALGANPKGHKQERGDNRTPEGSYTLDYVFDDSAYYRSVHISYPDAIDRLEAHRQGVDPGGDIKIHGLKNGETQDPNFIQSFDWTNGCIAITNEEMDEFIKLVKMGTPIAIEW</sequence>
<dbReference type="PROSITE" id="PS52029">
    <property type="entry name" value="LD_TPASE"/>
    <property type="match status" value="1"/>
</dbReference>
<dbReference type="OrthoDB" id="9809748at2"/>
<evidence type="ECO:0000259" key="9">
    <source>
        <dbReference type="PROSITE" id="PS52029"/>
    </source>
</evidence>
<dbReference type="RefSeq" id="WP_041156288.1">
    <property type="nucleotide sequence ID" value="NZ_CBCRVP010000016.1"/>
</dbReference>
<evidence type="ECO:0000256" key="5">
    <source>
        <dbReference type="ARBA" id="ARBA00022984"/>
    </source>
</evidence>
<comment type="pathway">
    <text evidence="1 7">Cell wall biogenesis; peptidoglycan biosynthesis.</text>
</comment>
<dbReference type="Proteomes" id="UP000031977">
    <property type="component" value="Unassembled WGS sequence"/>
</dbReference>
<dbReference type="GO" id="GO:0016740">
    <property type="term" value="F:transferase activity"/>
    <property type="evidence" value="ECO:0007669"/>
    <property type="project" value="UniProtKB-KW"/>
</dbReference>
<feature type="chain" id="PRO_5002163781" evidence="8">
    <location>
        <begin position="21"/>
        <end position="160"/>
    </location>
</feature>
<evidence type="ECO:0000256" key="7">
    <source>
        <dbReference type="PROSITE-ProRule" id="PRU01373"/>
    </source>
</evidence>
<dbReference type="GO" id="GO:0008360">
    <property type="term" value="P:regulation of cell shape"/>
    <property type="evidence" value="ECO:0007669"/>
    <property type="project" value="UniProtKB-UniRule"/>
</dbReference>
<feature type="domain" description="L,D-TPase catalytic" evidence="9">
    <location>
        <begin position="23"/>
        <end position="159"/>
    </location>
</feature>
<dbReference type="UniPathway" id="UPA00219"/>
<comment type="similarity">
    <text evidence="2">Belongs to the YkuD family.</text>
</comment>
<name>A0A0C3E6L1_9VIBR</name>
<evidence type="ECO:0000313" key="11">
    <source>
        <dbReference type="Proteomes" id="UP000031977"/>
    </source>
</evidence>
<gene>
    <name evidence="10" type="ORF">SU60_15345</name>
</gene>
<evidence type="ECO:0000256" key="6">
    <source>
        <dbReference type="ARBA" id="ARBA00023316"/>
    </source>
</evidence>